<sequence length="210" mass="24616">MKDHSLREIKKARTKISILQAGLDLIGENTFREVNVEDICKKAEVSKVTFFKFFPQKDDLLVYCMRIWLSQRLIDLQLQPKRGIAAIEFLFKSIAESAKVRPGLMLSLISFLSEQKMHPRMPILTETEIHLLFPEHEELVEPEVQNLGDIFYKYIEEAKQDGVIMTDKTTDDLVKILFTIFYGAYLTSHIYSSRDFMDYYRLHLDLIKCK</sequence>
<accession>I3DVY0</accession>
<dbReference type="PATRIC" id="fig|997296.3.peg.2656"/>
<dbReference type="Gene3D" id="1.10.357.10">
    <property type="entry name" value="Tetracycline Repressor, domain 2"/>
    <property type="match status" value="1"/>
</dbReference>
<comment type="caution">
    <text evidence="5">The sequence shown here is derived from an EMBL/GenBank/DDBJ whole genome shotgun (WGS) entry which is preliminary data.</text>
</comment>
<dbReference type="eggNOG" id="COG1309">
    <property type="taxonomic scope" value="Bacteria"/>
</dbReference>
<dbReference type="PROSITE" id="PS50977">
    <property type="entry name" value="HTH_TETR_2"/>
    <property type="match status" value="1"/>
</dbReference>
<dbReference type="RefSeq" id="WP_004436816.1">
    <property type="nucleotide sequence ID" value="NZ_AFEU01000003.1"/>
</dbReference>
<proteinExistence type="predicted"/>
<name>I3DVY0_BACMT</name>
<dbReference type="InterPro" id="IPR050624">
    <property type="entry name" value="HTH-type_Tx_Regulator"/>
</dbReference>
<dbReference type="EMBL" id="AFEU01000003">
    <property type="protein sequence ID" value="EIJ78401.1"/>
    <property type="molecule type" value="Genomic_DNA"/>
</dbReference>
<keyword evidence="6" id="KW-1185">Reference proteome</keyword>
<dbReference type="Pfam" id="PF00440">
    <property type="entry name" value="TetR_N"/>
    <property type="match status" value="1"/>
</dbReference>
<protein>
    <submittedName>
        <fullName evidence="5">Transcriptional regulator</fullName>
    </submittedName>
</protein>
<evidence type="ECO:0000256" key="3">
    <source>
        <dbReference type="PROSITE-ProRule" id="PRU00335"/>
    </source>
</evidence>
<keyword evidence="1" id="KW-0678">Repressor</keyword>
<dbReference type="STRING" id="997296.PB1_12604"/>
<dbReference type="InterPro" id="IPR001647">
    <property type="entry name" value="HTH_TetR"/>
</dbReference>
<evidence type="ECO:0000313" key="6">
    <source>
        <dbReference type="Proteomes" id="UP000010523"/>
    </source>
</evidence>
<keyword evidence="2 3" id="KW-0238">DNA-binding</keyword>
<feature type="DNA-binding region" description="H-T-H motif" evidence="3">
    <location>
        <begin position="35"/>
        <end position="54"/>
    </location>
</feature>
<organism evidence="5 6">
    <name type="scientific">Bacillus methanolicus PB1</name>
    <dbReference type="NCBI Taxonomy" id="997296"/>
    <lineage>
        <taxon>Bacteria</taxon>
        <taxon>Bacillati</taxon>
        <taxon>Bacillota</taxon>
        <taxon>Bacilli</taxon>
        <taxon>Bacillales</taxon>
        <taxon>Bacillaceae</taxon>
        <taxon>Bacillus</taxon>
    </lineage>
</organism>
<dbReference type="SUPFAM" id="SSF48498">
    <property type="entry name" value="Tetracyclin repressor-like, C-terminal domain"/>
    <property type="match status" value="1"/>
</dbReference>
<dbReference type="InterPro" id="IPR036271">
    <property type="entry name" value="Tet_transcr_reg_TetR-rel_C_sf"/>
</dbReference>
<reference evidence="5 6" key="1">
    <citation type="journal article" date="2012" name="Appl. Environ. Microbiol.">
        <title>Genome Sequence of Thermotolerant Bacillus methanolicus: Features and Regulation Related to Methylotrophy and Production of L-Lysine and L-Glutamate from Methanol.</title>
        <authorList>
            <person name="Heggeset T.M."/>
            <person name="Krog A."/>
            <person name="Balzer S."/>
            <person name="Wentzel A."/>
            <person name="Ellingsen T.E."/>
            <person name="Brautaset T."/>
        </authorList>
    </citation>
    <scope>NUCLEOTIDE SEQUENCE [LARGE SCALE GENOMIC DNA]</scope>
    <source>
        <strain evidence="5 6">PB1</strain>
    </source>
</reference>
<dbReference type="SUPFAM" id="SSF46689">
    <property type="entry name" value="Homeodomain-like"/>
    <property type="match status" value="1"/>
</dbReference>
<feature type="domain" description="HTH tetR-type" evidence="4">
    <location>
        <begin position="12"/>
        <end position="72"/>
    </location>
</feature>
<evidence type="ECO:0000259" key="4">
    <source>
        <dbReference type="PROSITE" id="PS50977"/>
    </source>
</evidence>
<dbReference type="GO" id="GO:0003677">
    <property type="term" value="F:DNA binding"/>
    <property type="evidence" value="ECO:0007669"/>
    <property type="project" value="UniProtKB-UniRule"/>
</dbReference>
<dbReference type="InterPro" id="IPR009057">
    <property type="entry name" value="Homeodomain-like_sf"/>
</dbReference>
<dbReference type="Proteomes" id="UP000010523">
    <property type="component" value="Unassembled WGS sequence"/>
</dbReference>
<dbReference type="PANTHER" id="PTHR43479">
    <property type="entry name" value="ACREF/ENVCD OPERON REPRESSOR-RELATED"/>
    <property type="match status" value="1"/>
</dbReference>
<gene>
    <name evidence="5" type="ORF">PB1_12604</name>
</gene>
<evidence type="ECO:0000313" key="5">
    <source>
        <dbReference type="EMBL" id="EIJ78401.1"/>
    </source>
</evidence>
<evidence type="ECO:0000256" key="2">
    <source>
        <dbReference type="ARBA" id="ARBA00023125"/>
    </source>
</evidence>
<dbReference type="AlphaFoldDB" id="I3DVY0"/>
<dbReference type="PANTHER" id="PTHR43479:SF11">
    <property type="entry name" value="ACREF_ENVCD OPERON REPRESSOR-RELATED"/>
    <property type="match status" value="1"/>
</dbReference>
<evidence type="ECO:0000256" key="1">
    <source>
        <dbReference type="ARBA" id="ARBA00022491"/>
    </source>
</evidence>
<dbReference type="OrthoDB" id="9812484at2"/>